<keyword evidence="4 6" id="KW-0238">DNA-binding</keyword>
<dbReference type="CDD" id="cd06171">
    <property type="entry name" value="Sigma70_r4"/>
    <property type="match status" value="1"/>
</dbReference>
<keyword evidence="2 6" id="KW-0805">Transcription regulation</keyword>
<dbReference type="InterPro" id="IPR013324">
    <property type="entry name" value="RNA_pol_sigma_r3/r4-like"/>
</dbReference>
<dbReference type="InterPro" id="IPR000838">
    <property type="entry name" value="RNA_pol_sigma70_ECF_CS"/>
</dbReference>
<dbReference type="InterPro" id="IPR013325">
    <property type="entry name" value="RNA_pol_sigma_r2"/>
</dbReference>
<organism evidence="9 10">
    <name type="scientific">Brevundimonas faecalis</name>
    <dbReference type="NCBI Taxonomy" id="947378"/>
    <lineage>
        <taxon>Bacteria</taxon>
        <taxon>Pseudomonadati</taxon>
        <taxon>Pseudomonadota</taxon>
        <taxon>Alphaproteobacteria</taxon>
        <taxon>Caulobacterales</taxon>
        <taxon>Caulobacteraceae</taxon>
        <taxon>Brevundimonas</taxon>
    </lineage>
</organism>
<keyword evidence="5 6" id="KW-0804">Transcription</keyword>
<evidence type="ECO:0000313" key="10">
    <source>
        <dbReference type="Proteomes" id="UP001549313"/>
    </source>
</evidence>
<dbReference type="SUPFAM" id="SSF88659">
    <property type="entry name" value="Sigma3 and sigma4 domains of RNA polymerase sigma factors"/>
    <property type="match status" value="1"/>
</dbReference>
<evidence type="ECO:0000256" key="1">
    <source>
        <dbReference type="ARBA" id="ARBA00010641"/>
    </source>
</evidence>
<keyword evidence="3 6" id="KW-0731">Sigma factor</keyword>
<accession>A0ABV2R9X4</accession>
<evidence type="ECO:0000313" key="9">
    <source>
        <dbReference type="EMBL" id="MET4683386.1"/>
    </source>
</evidence>
<dbReference type="InterPro" id="IPR036388">
    <property type="entry name" value="WH-like_DNA-bd_sf"/>
</dbReference>
<name>A0ABV2R9X4_9CAUL</name>
<dbReference type="RefSeq" id="WP_354088309.1">
    <property type="nucleotide sequence ID" value="NZ_JBEPTF010000001.1"/>
</dbReference>
<proteinExistence type="inferred from homology"/>
<evidence type="ECO:0000256" key="2">
    <source>
        <dbReference type="ARBA" id="ARBA00023015"/>
    </source>
</evidence>
<evidence type="ECO:0000259" key="7">
    <source>
        <dbReference type="Pfam" id="PF04542"/>
    </source>
</evidence>
<feature type="domain" description="RNA polymerase sigma-70 region 4" evidence="8">
    <location>
        <begin position="122"/>
        <end position="171"/>
    </location>
</feature>
<dbReference type="InterPro" id="IPR039425">
    <property type="entry name" value="RNA_pol_sigma-70-like"/>
</dbReference>
<evidence type="ECO:0000256" key="4">
    <source>
        <dbReference type="ARBA" id="ARBA00023125"/>
    </source>
</evidence>
<dbReference type="Gene3D" id="1.10.10.10">
    <property type="entry name" value="Winged helix-like DNA-binding domain superfamily/Winged helix DNA-binding domain"/>
    <property type="match status" value="1"/>
</dbReference>
<dbReference type="SUPFAM" id="SSF88946">
    <property type="entry name" value="Sigma2 domain of RNA polymerase sigma factors"/>
    <property type="match status" value="1"/>
</dbReference>
<protein>
    <recommendedName>
        <fullName evidence="6">RNA polymerase sigma factor</fullName>
    </recommendedName>
</protein>
<dbReference type="PANTHER" id="PTHR43133">
    <property type="entry name" value="RNA POLYMERASE ECF-TYPE SIGMA FACTO"/>
    <property type="match status" value="1"/>
</dbReference>
<reference evidence="9 10" key="1">
    <citation type="submission" date="2024-06" db="EMBL/GenBank/DDBJ databases">
        <title>Sorghum-associated microbial communities from plants grown in Nebraska, USA.</title>
        <authorList>
            <person name="Schachtman D."/>
        </authorList>
    </citation>
    <scope>NUCLEOTIDE SEQUENCE [LARGE SCALE GENOMIC DNA]</scope>
    <source>
        <strain evidence="9 10">2814</strain>
    </source>
</reference>
<comment type="similarity">
    <text evidence="1 6">Belongs to the sigma-70 factor family. ECF subfamily.</text>
</comment>
<dbReference type="Proteomes" id="UP001549313">
    <property type="component" value="Unassembled WGS sequence"/>
</dbReference>
<dbReference type="Pfam" id="PF04545">
    <property type="entry name" value="Sigma70_r4"/>
    <property type="match status" value="1"/>
</dbReference>
<dbReference type="InterPro" id="IPR007630">
    <property type="entry name" value="RNA_pol_sigma70_r4"/>
</dbReference>
<feature type="domain" description="RNA polymerase sigma-70 region 2" evidence="7">
    <location>
        <begin position="28"/>
        <end position="95"/>
    </location>
</feature>
<dbReference type="NCBIfam" id="TIGR02937">
    <property type="entry name" value="sigma70-ECF"/>
    <property type="match status" value="1"/>
</dbReference>
<dbReference type="Pfam" id="PF04542">
    <property type="entry name" value="Sigma70_r2"/>
    <property type="match status" value="1"/>
</dbReference>
<sequence>MAKPLRDLHDVELAALSAAGGRREFGELVRRHGSAVRGLLRRMGAQPALADDVAQDAFLLAFEKCAEFRGEGTFAAWIKRIAARLYLRHRTKNARYISEVEQNEDEAAPAVDSAVRMDLDEALKGLTEPERLCVSLCHGAGLSHQEIASAMNLPLGTVKSHVKRGLDKLRARLESPAPHRSVSHVG</sequence>
<evidence type="ECO:0000256" key="5">
    <source>
        <dbReference type="ARBA" id="ARBA00023163"/>
    </source>
</evidence>
<dbReference type="PROSITE" id="PS01063">
    <property type="entry name" value="SIGMA70_ECF"/>
    <property type="match status" value="1"/>
</dbReference>
<dbReference type="EMBL" id="JBEPTF010000001">
    <property type="protein sequence ID" value="MET4683386.1"/>
    <property type="molecule type" value="Genomic_DNA"/>
</dbReference>
<dbReference type="Gene3D" id="1.10.1740.10">
    <property type="match status" value="1"/>
</dbReference>
<evidence type="ECO:0000256" key="6">
    <source>
        <dbReference type="RuleBase" id="RU000716"/>
    </source>
</evidence>
<dbReference type="InterPro" id="IPR014284">
    <property type="entry name" value="RNA_pol_sigma-70_dom"/>
</dbReference>
<evidence type="ECO:0000256" key="3">
    <source>
        <dbReference type="ARBA" id="ARBA00023082"/>
    </source>
</evidence>
<dbReference type="InterPro" id="IPR007627">
    <property type="entry name" value="RNA_pol_sigma70_r2"/>
</dbReference>
<comment type="caution">
    <text evidence="9">The sequence shown here is derived from an EMBL/GenBank/DDBJ whole genome shotgun (WGS) entry which is preliminary data.</text>
</comment>
<evidence type="ECO:0000259" key="8">
    <source>
        <dbReference type="Pfam" id="PF04545"/>
    </source>
</evidence>
<gene>
    <name evidence="9" type="ORF">ABIE19_001295</name>
</gene>
<dbReference type="PANTHER" id="PTHR43133:SF51">
    <property type="entry name" value="RNA POLYMERASE SIGMA FACTOR"/>
    <property type="match status" value="1"/>
</dbReference>
<keyword evidence="10" id="KW-1185">Reference proteome</keyword>